<dbReference type="Pfam" id="PF11812">
    <property type="entry name" value="DUF3333"/>
    <property type="match status" value="1"/>
</dbReference>
<comment type="similarity">
    <text evidence="2 9">Belongs to the binding-protein-dependent transport system permease family. CysTW subfamily.</text>
</comment>
<evidence type="ECO:0000256" key="1">
    <source>
        <dbReference type="ARBA" id="ARBA00004651"/>
    </source>
</evidence>
<evidence type="ECO:0000313" key="12">
    <source>
        <dbReference type="Proteomes" id="UP001268683"/>
    </source>
</evidence>
<dbReference type="SUPFAM" id="SSF161098">
    <property type="entry name" value="MetI-like"/>
    <property type="match status" value="1"/>
</dbReference>
<dbReference type="InterPro" id="IPR005672">
    <property type="entry name" value="Phosphate_PstA"/>
</dbReference>
<feature type="transmembrane region" description="Helical" evidence="9">
    <location>
        <begin position="337"/>
        <end position="362"/>
    </location>
</feature>
<feature type="domain" description="ABC transmembrane type-1" evidence="10">
    <location>
        <begin position="221"/>
        <end position="428"/>
    </location>
</feature>
<dbReference type="AlphaFoldDB" id="A0AA52HBB7"/>
<dbReference type="CDD" id="cd06261">
    <property type="entry name" value="TM_PBP2"/>
    <property type="match status" value="1"/>
</dbReference>
<dbReference type="GO" id="GO:0005886">
    <property type="term" value="C:plasma membrane"/>
    <property type="evidence" value="ECO:0007669"/>
    <property type="project" value="UniProtKB-SubCell"/>
</dbReference>
<feature type="transmembrane region" description="Helical" evidence="9">
    <location>
        <begin position="217"/>
        <end position="246"/>
    </location>
</feature>
<dbReference type="EMBL" id="CP123872">
    <property type="protein sequence ID" value="WND03473.1"/>
    <property type="molecule type" value="Genomic_DNA"/>
</dbReference>
<feature type="transmembrane region" description="Helical" evidence="9">
    <location>
        <begin position="368"/>
        <end position="399"/>
    </location>
</feature>
<feature type="transmembrane region" description="Helical" evidence="9">
    <location>
        <begin position="294"/>
        <end position="316"/>
    </location>
</feature>
<evidence type="ECO:0000256" key="5">
    <source>
        <dbReference type="ARBA" id="ARBA00022475"/>
    </source>
</evidence>
<keyword evidence="4" id="KW-0813">Transport</keyword>
<dbReference type="PROSITE" id="PS50928">
    <property type="entry name" value="ABC_TM1"/>
    <property type="match status" value="1"/>
</dbReference>
<keyword evidence="5 9" id="KW-1003">Cell membrane</keyword>
<feature type="transmembrane region" description="Helical" evidence="9">
    <location>
        <begin position="411"/>
        <end position="431"/>
    </location>
</feature>
<protein>
    <recommendedName>
        <fullName evidence="3 9">Phosphate transport system permease protein PstA</fullName>
    </recommendedName>
</protein>
<reference evidence="11" key="1">
    <citation type="submission" date="2023-04" db="EMBL/GenBank/DDBJ databases">
        <title>Complete genome sequence of Temperatibacter marinus.</title>
        <authorList>
            <person name="Rong J.-C."/>
            <person name="Yi M.-L."/>
            <person name="Zhao Q."/>
        </authorList>
    </citation>
    <scope>NUCLEOTIDE SEQUENCE</scope>
    <source>
        <strain evidence="11">NBRC 110045</strain>
    </source>
</reference>
<dbReference type="InterPro" id="IPR000515">
    <property type="entry name" value="MetI-like"/>
</dbReference>
<evidence type="ECO:0000256" key="6">
    <source>
        <dbReference type="ARBA" id="ARBA00022692"/>
    </source>
</evidence>
<dbReference type="GO" id="GO:0005315">
    <property type="term" value="F:phosphate transmembrane transporter activity"/>
    <property type="evidence" value="ECO:0007669"/>
    <property type="project" value="InterPro"/>
</dbReference>
<evidence type="ECO:0000256" key="2">
    <source>
        <dbReference type="ARBA" id="ARBA00007069"/>
    </source>
</evidence>
<dbReference type="KEGG" id="tmk:QGN29_03690"/>
<evidence type="ECO:0000256" key="9">
    <source>
        <dbReference type="RuleBase" id="RU363043"/>
    </source>
</evidence>
<organism evidence="11 12">
    <name type="scientific">Temperatibacter marinus</name>
    <dbReference type="NCBI Taxonomy" id="1456591"/>
    <lineage>
        <taxon>Bacteria</taxon>
        <taxon>Pseudomonadati</taxon>
        <taxon>Pseudomonadota</taxon>
        <taxon>Alphaproteobacteria</taxon>
        <taxon>Kordiimonadales</taxon>
        <taxon>Temperatibacteraceae</taxon>
        <taxon>Temperatibacter</taxon>
    </lineage>
</organism>
<evidence type="ECO:0000256" key="7">
    <source>
        <dbReference type="ARBA" id="ARBA00022989"/>
    </source>
</evidence>
<evidence type="ECO:0000256" key="8">
    <source>
        <dbReference type="ARBA" id="ARBA00023136"/>
    </source>
</evidence>
<feature type="transmembrane region" description="Helical" evidence="9">
    <location>
        <begin position="266"/>
        <end position="288"/>
    </location>
</feature>
<name>A0AA52HBB7_9PROT</name>
<keyword evidence="12" id="KW-1185">Reference proteome</keyword>
<dbReference type="GO" id="GO:0035435">
    <property type="term" value="P:phosphate ion transmembrane transport"/>
    <property type="evidence" value="ECO:0007669"/>
    <property type="project" value="InterPro"/>
</dbReference>
<evidence type="ECO:0000313" key="11">
    <source>
        <dbReference type="EMBL" id="WND03473.1"/>
    </source>
</evidence>
<dbReference type="InterPro" id="IPR024573">
    <property type="entry name" value="DUF3333"/>
</dbReference>
<sequence>MNIDRDLKPTDWTDPKIVARIKSRYNKERRFKIYGFSAMAAASIFLFVLIGTIGANGISGLFQTYIKLDVTFEQSRFNNISQSASNEEITSAVQTASYRTLLRNAVYAKFPDVKNRRDKRRLAALISPGARTKLKEYVQDNPSVIGTTQTLWLLASDDIDQLQKGAIDAAKPESDRRVKDIELTWVAQLEKEKAIQIQFHKDFFTNGDSRDPENVGILGAVMGTIFTLTVTLLLAFPVGLFAAIYLEEFAPQNKFTDFIEININNLAAVPSIVFGLLGLAVFLGTFNLPRSAPLVGGLTLALMTLPTIIISSRAAIKAVPPSIRDAAFGLGASRAQVVFHHVVPLAMPGILTGTIIGMAQALGETAPLLMIGMVAFIVDIPGSAMDAATALPVQVFIWANSPERLFIEKTSAAILILLLFLISMNAVAIWLRNKFEKQW</sequence>
<comment type="subcellular location">
    <subcellularLocation>
        <location evidence="9">Cell inner membrane</location>
        <topology evidence="9">Multi-pass membrane protein</topology>
    </subcellularLocation>
    <subcellularLocation>
        <location evidence="1">Cell membrane</location>
        <topology evidence="1">Multi-pass membrane protein</topology>
    </subcellularLocation>
</comment>
<keyword evidence="7 9" id="KW-1133">Transmembrane helix</keyword>
<dbReference type="Proteomes" id="UP001268683">
    <property type="component" value="Chromosome"/>
</dbReference>
<gene>
    <name evidence="11" type="primary">pstA</name>
    <name evidence="11" type="ORF">QGN29_03690</name>
</gene>
<dbReference type="NCBIfam" id="TIGR00974">
    <property type="entry name" value="3a0107s02c"/>
    <property type="match status" value="1"/>
</dbReference>
<keyword evidence="6 9" id="KW-0812">Transmembrane</keyword>
<dbReference type="PANTHER" id="PTHR43470">
    <property type="entry name" value="PHOSPHATE TRANSPORT SYSTEM PERMEASE PROTEIN PSTA-RELATED"/>
    <property type="match status" value="1"/>
</dbReference>
<accession>A0AA52HBB7</accession>
<dbReference type="Gene3D" id="1.10.3720.10">
    <property type="entry name" value="MetI-like"/>
    <property type="match status" value="1"/>
</dbReference>
<dbReference type="RefSeq" id="WP_310799326.1">
    <property type="nucleotide sequence ID" value="NZ_CP123872.1"/>
</dbReference>
<keyword evidence="8 9" id="KW-0472">Membrane</keyword>
<dbReference type="PANTHER" id="PTHR43470:SF5">
    <property type="entry name" value="PHOSPHATE TRANSPORT SYSTEM PERMEASE PROTEIN PSTA"/>
    <property type="match status" value="1"/>
</dbReference>
<evidence type="ECO:0000259" key="10">
    <source>
        <dbReference type="PROSITE" id="PS50928"/>
    </source>
</evidence>
<dbReference type="InterPro" id="IPR035906">
    <property type="entry name" value="MetI-like_sf"/>
</dbReference>
<proteinExistence type="inferred from homology"/>
<evidence type="ECO:0000256" key="3">
    <source>
        <dbReference type="ARBA" id="ARBA00016864"/>
    </source>
</evidence>
<dbReference type="Pfam" id="PF00528">
    <property type="entry name" value="BPD_transp_1"/>
    <property type="match status" value="1"/>
</dbReference>
<feature type="transmembrane region" description="Helical" evidence="9">
    <location>
        <begin position="33"/>
        <end position="55"/>
    </location>
</feature>
<evidence type="ECO:0000256" key="4">
    <source>
        <dbReference type="ARBA" id="ARBA00022448"/>
    </source>
</evidence>